<proteinExistence type="predicted"/>
<feature type="chain" id="PRO_5045925957" evidence="2">
    <location>
        <begin position="28"/>
        <end position="192"/>
    </location>
</feature>
<sequence>MSSRSRMTRSRLVAPGAVAIALAAALAGCGGATVEGEAPEVQAQDSQSTAPTSTPFAGEHPVKPSEPVPPPPPQAPPAEPAPGEAVPPPAPEPAPEGEPVPEPAPGEPAPPPPVPGAGDFLGLLDGSGIVMPEGVDPVAVAHESCGRFDGGQQMDEVSGWLGDHAQLDANGQGYFLGMAVMTYCPQNFPKLG</sequence>
<feature type="region of interest" description="Disordered" evidence="1">
    <location>
        <begin position="36"/>
        <end position="118"/>
    </location>
</feature>
<dbReference type="Proteomes" id="UP001589700">
    <property type="component" value="Unassembled WGS sequence"/>
</dbReference>
<dbReference type="EMBL" id="JBHMDY010000001">
    <property type="protein sequence ID" value="MFB9258627.1"/>
    <property type="molecule type" value="Genomic_DNA"/>
</dbReference>
<feature type="signal peptide" evidence="2">
    <location>
        <begin position="1"/>
        <end position="27"/>
    </location>
</feature>
<protein>
    <submittedName>
        <fullName evidence="4">DUF732 domain-containing protein</fullName>
    </submittedName>
</protein>
<evidence type="ECO:0000259" key="3">
    <source>
        <dbReference type="Pfam" id="PF05305"/>
    </source>
</evidence>
<organism evidence="4 5">
    <name type="scientific">Dietzia aerolata</name>
    <dbReference type="NCBI Taxonomy" id="595984"/>
    <lineage>
        <taxon>Bacteria</taxon>
        <taxon>Bacillati</taxon>
        <taxon>Actinomycetota</taxon>
        <taxon>Actinomycetes</taxon>
        <taxon>Mycobacteriales</taxon>
        <taxon>Dietziaceae</taxon>
        <taxon>Dietzia</taxon>
    </lineage>
</organism>
<reference evidence="4 5" key="1">
    <citation type="submission" date="2024-09" db="EMBL/GenBank/DDBJ databases">
        <authorList>
            <person name="Sun Q."/>
            <person name="Mori K."/>
        </authorList>
    </citation>
    <scope>NUCLEOTIDE SEQUENCE [LARGE SCALE GENOMIC DNA]</scope>
    <source>
        <strain evidence="4 5">CCM 7659</strain>
    </source>
</reference>
<keyword evidence="5" id="KW-1185">Reference proteome</keyword>
<feature type="domain" description="DUF732" evidence="3">
    <location>
        <begin position="119"/>
        <end position="186"/>
    </location>
</feature>
<dbReference type="Pfam" id="PF05305">
    <property type="entry name" value="DUF732"/>
    <property type="match status" value="1"/>
</dbReference>
<accession>A0ABV5JLM0</accession>
<comment type="caution">
    <text evidence="4">The sequence shown here is derived from an EMBL/GenBank/DDBJ whole genome shotgun (WGS) entry which is preliminary data.</text>
</comment>
<evidence type="ECO:0000313" key="4">
    <source>
        <dbReference type="EMBL" id="MFB9258627.1"/>
    </source>
</evidence>
<dbReference type="RefSeq" id="WP_380022947.1">
    <property type="nucleotide sequence ID" value="NZ_JBHMDY010000001.1"/>
</dbReference>
<feature type="compositionally biased region" description="Polar residues" evidence="1">
    <location>
        <begin position="43"/>
        <end position="55"/>
    </location>
</feature>
<evidence type="ECO:0000256" key="2">
    <source>
        <dbReference type="SAM" id="SignalP"/>
    </source>
</evidence>
<dbReference type="InterPro" id="IPR007969">
    <property type="entry name" value="DUF732"/>
</dbReference>
<keyword evidence="2" id="KW-0732">Signal</keyword>
<evidence type="ECO:0000256" key="1">
    <source>
        <dbReference type="SAM" id="MobiDB-lite"/>
    </source>
</evidence>
<name>A0ABV5JLM0_9ACTN</name>
<feature type="compositionally biased region" description="Pro residues" evidence="1">
    <location>
        <begin position="64"/>
        <end position="115"/>
    </location>
</feature>
<gene>
    <name evidence="4" type="ORF">ACFFVD_02320</name>
</gene>
<evidence type="ECO:0000313" key="5">
    <source>
        <dbReference type="Proteomes" id="UP001589700"/>
    </source>
</evidence>
<dbReference type="PROSITE" id="PS51257">
    <property type="entry name" value="PROKAR_LIPOPROTEIN"/>
    <property type="match status" value="1"/>
</dbReference>